<dbReference type="EMBL" id="JPKR02000004">
    <property type="protein sequence ID" value="KGD74710.1"/>
    <property type="molecule type" value="Genomic_DNA"/>
</dbReference>
<protein>
    <submittedName>
        <fullName evidence="2">Uncharacterized protein</fullName>
    </submittedName>
</protein>
<feature type="transmembrane region" description="Helical" evidence="1">
    <location>
        <begin position="40"/>
        <end position="60"/>
    </location>
</feature>
<name>A0A095VJA8_9GAMM</name>
<dbReference type="Proteomes" id="UP000029577">
    <property type="component" value="Unassembled WGS sequence"/>
</dbReference>
<evidence type="ECO:0000313" key="2">
    <source>
        <dbReference type="EMBL" id="KGD74710.1"/>
    </source>
</evidence>
<dbReference type="STRING" id="642227.HA49_05165"/>
<gene>
    <name evidence="2" type="ORF">HA49_05165</name>
</gene>
<accession>A0A095VJA8</accession>
<comment type="caution">
    <text evidence="2">The sequence shown here is derived from an EMBL/GenBank/DDBJ whole genome shotgun (WGS) entry which is preliminary data.</text>
</comment>
<evidence type="ECO:0000256" key="1">
    <source>
        <dbReference type="SAM" id="Phobius"/>
    </source>
</evidence>
<keyword evidence="3" id="KW-1185">Reference proteome</keyword>
<reference evidence="2" key="1">
    <citation type="submission" date="2014-12" db="EMBL/GenBank/DDBJ databases">
        <title>The draft genome of the Tatumella morbirosei type strain, LMG23360T isolated from pineapple rot.</title>
        <authorList>
            <person name="Smits T.H."/>
            <person name="Palmer M."/>
            <person name="Venter S.N."/>
            <person name="Duffy B."/>
            <person name="Steenkamp E.T."/>
            <person name="Chan W.Y."/>
            <person name="Coutinho T.A."/>
            <person name="Coetzee M.P."/>
            <person name="De Maayer P."/>
        </authorList>
    </citation>
    <scope>NUCLEOTIDE SEQUENCE [LARGE SCALE GENOMIC DNA]</scope>
    <source>
        <strain evidence="2">LMG 23360</strain>
    </source>
</reference>
<keyword evidence="1" id="KW-0472">Membrane</keyword>
<organism evidence="2 3">
    <name type="scientific">Tatumella morbirosei</name>
    <dbReference type="NCBI Taxonomy" id="642227"/>
    <lineage>
        <taxon>Bacteria</taxon>
        <taxon>Pseudomonadati</taxon>
        <taxon>Pseudomonadota</taxon>
        <taxon>Gammaproteobacteria</taxon>
        <taxon>Enterobacterales</taxon>
        <taxon>Erwiniaceae</taxon>
        <taxon>Tatumella</taxon>
    </lineage>
</organism>
<keyword evidence="1" id="KW-0812">Transmembrane</keyword>
<dbReference type="eggNOG" id="ENOG502ZRPZ">
    <property type="taxonomic scope" value="Bacteria"/>
</dbReference>
<feature type="transmembrane region" description="Helical" evidence="1">
    <location>
        <begin position="12"/>
        <end position="34"/>
    </location>
</feature>
<sequence>MMSFIKRVIVWLCQQLFSLYAPPLCIIIFAVAFVKMFPDGPVWPVGVFALFIIFIFGKYIKW</sequence>
<proteinExistence type="predicted"/>
<dbReference type="AlphaFoldDB" id="A0A095VJA8"/>
<keyword evidence="1" id="KW-1133">Transmembrane helix</keyword>
<evidence type="ECO:0000313" key="3">
    <source>
        <dbReference type="Proteomes" id="UP000029577"/>
    </source>
</evidence>